<dbReference type="Gene3D" id="1.10.8.350">
    <property type="entry name" value="Bacterial muramidase"/>
    <property type="match status" value="1"/>
</dbReference>
<dbReference type="InterPro" id="IPR031304">
    <property type="entry name" value="SLT_2"/>
</dbReference>
<dbReference type="eggNOG" id="COG2951">
    <property type="taxonomic scope" value="Bacteria"/>
</dbReference>
<evidence type="ECO:0000259" key="2">
    <source>
        <dbReference type="Pfam" id="PF13406"/>
    </source>
</evidence>
<evidence type="ECO:0000256" key="1">
    <source>
        <dbReference type="SAM" id="SignalP"/>
    </source>
</evidence>
<dbReference type="PATRIC" id="fig|1121448.10.peg.809"/>
<reference evidence="3 4" key="1">
    <citation type="journal article" date="2013" name="J. Bacteriol.">
        <title>Roles of HynAB and Ech, the only two hydrogenases found in the model sulfate reducer Desulfovibrio gigas.</title>
        <authorList>
            <person name="Morais-Silva F.O."/>
            <person name="Santos C.I."/>
            <person name="Rodrigues R."/>
            <person name="Pereira I.A."/>
            <person name="Rodrigues-Pousada C."/>
        </authorList>
    </citation>
    <scope>NUCLEOTIDE SEQUENCE [LARGE SCALE GENOMIC DNA]</scope>
    <source>
        <strain evidence="4">ATCC 19364 / DSM 1382 / NCIMB 9332 / VKM B-1759</strain>
    </source>
</reference>
<accession>T2G8T8</accession>
<dbReference type="CDD" id="cd13399">
    <property type="entry name" value="Slt35-like"/>
    <property type="match status" value="1"/>
</dbReference>
<dbReference type="KEGG" id="dgg:DGI_0808"/>
<feature type="chain" id="PRO_5004588149" evidence="1">
    <location>
        <begin position="38"/>
        <end position="322"/>
    </location>
</feature>
<gene>
    <name evidence="3" type="ORF">DGI_0808</name>
</gene>
<dbReference type="STRING" id="1121448.DGI_0808"/>
<reference evidence="4" key="2">
    <citation type="submission" date="2013-07" db="EMBL/GenBank/DDBJ databases">
        <authorList>
            <person name="Morais-Silva F.O."/>
            <person name="Rezende A.M."/>
            <person name="Pimentel C."/>
            <person name="Resende D.M."/>
            <person name="Santos C.I."/>
            <person name="Clemente C."/>
            <person name="de Oliveira L.M."/>
            <person name="da Silva S.M."/>
            <person name="Costa D.A."/>
            <person name="Varela-Raposo A."/>
            <person name="Horacio E.C.A."/>
            <person name="Matos M."/>
            <person name="Flores O."/>
            <person name="Ruiz J.C."/>
            <person name="Rodrigues-Pousada C."/>
        </authorList>
    </citation>
    <scope>NUCLEOTIDE SEQUENCE [LARGE SCALE GENOMIC DNA]</scope>
    <source>
        <strain evidence="4">ATCC 19364 / DSM 1382 / NCIMB 9332 / VKM B-1759</strain>
    </source>
</reference>
<evidence type="ECO:0000313" key="3">
    <source>
        <dbReference type="EMBL" id="AGW12703.1"/>
    </source>
</evidence>
<dbReference type="AlphaFoldDB" id="T2G8T8"/>
<dbReference type="GO" id="GO:0009253">
    <property type="term" value="P:peptidoglycan catabolic process"/>
    <property type="evidence" value="ECO:0007669"/>
    <property type="project" value="TreeGrafter"/>
</dbReference>
<evidence type="ECO:0000313" key="4">
    <source>
        <dbReference type="Proteomes" id="UP000016587"/>
    </source>
</evidence>
<feature type="domain" description="Transglycosylase SLT" evidence="2">
    <location>
        <begin position="56"/>
        <end position="293"/>
    </location>
</feature>
<dbReference type="PANTHER" id="PTHR30163">
    <property type="entry name" value="MEMBRANE-BOUND LYTIC MUREIN TRANSGLYCOSYLASE B"/>
    <property type="match status" value="1"/>
</dbReference>
<dbReference type="InterPro" id="IPR043426">
    <property type="entry name" value="MltB-like"/>
</dbReference>
<sequence length="322" mass="36301">MNIVQECRRMPTSFFRKLALAVLLAVLACSQVRPALAATGGGAVGMDPIWKPLIRQLVDDGFDAHEVQRMFSTPGLVYGPEFMGKKMRALYASRYSPPQPAPKAQLDPRRRKRSIYDAHIPPERLAKVRYLYWENQDVLDRVEREYGVPRQVVLAFMVIETRVGDYLGEQKAFRSLASMAATRTYGAVASHFRQFQITDPQRQWVEQRMNEKANWAYTQLKALIQYAAANRMDPVRIPGSIYGAFGLCQFIPTSALERGKDGDGDGMVNLFVPADAIMSVGHFLRVVGWKPGLSRAGKLAVIKRYNQDDAYARMVLEIAARL</sequence>
<dbReference type="PANTHER" id="PTHR30163:SF8">
    <property type="entry name" value="LYTIC MUREIN TRANSGLYCOSYLASE"/>
    <property type="match status" value="1"/>
</dbReference>
<protein>
    <submittedName>
        <fullName evidence="3">Putative membrane-bound lytic murein transglycosylase B-like protein</fullName>
    </submittedName>
</protein>
<dbReference type="Pfam" id="PF13406">
    <property type="entry name" value="SLT_2"/>
    <property type="match status" value="1"/>
</dbReference>
<dbReference type="InterPro" id="IPR023346">
    <property type="entry name" value="Lysozyme-like_dom_sf"/>
</dbReference>
<organism evidence="3 4">
    <name type="scientific">Megalodesulfovibrio gigas (strain ATCC 19364 / DSM 1382 / NCIMB 9332 / VKM B-1759)</name>
    <name type="common">Desulfovibrio gigas</name>
    <dbReference type="NCBI Taxonomy" id="1121448"/>
    <lineage>
        <taxon>Bacteria</taxon>
        <taxon>Pseudomonadati</taxon>
        <taxon>Thermodesulfobacteriota</taxon>
        <taxon>Desulfovibrionia</taxon>
        <taxon>Desulfovibrionales</taxon>
        <taxon>Desulfovibrionaceae</taxon>
        <taxon>Megalodesulfovibrio</taxon>
    </lineage>
</organism>
<dbReference type="Proteomes" id="UP000016587">
    <property type="component" value="Chromosome"/>
</dbReference>
<dbReference type="SUPFAM" id="SSF53955">
    <property type="entry name" value="Lysozyme-like"/>
    <property type="match status" value="1"/>
</dbReference>
<dbReference type="GO" id="GO:0008933">
    <property type="term" value="F:peptidoglycan lytic transglycosylase activity"/>
    <property type="evidence" value="ECO:0007669"/>
    <property type="project" value="TreeGrafter"/>
</dbReference>
<dbReference type="HOGENOM" id="CLU_035402_2_1_7"/>
<proteinExistence type="predicted"/>
<dbReference type="EMBL" id="CP006585">
    <property type="protein sequence ID" value="AGW12703.1"/>
    <property type="molecule type" value="Genomic_DNA"/>
</dbReference>
<keyword evidence="4" id="KW-1185">Reference proteome</keyword>
<keyword evidence="1" id="KW-0732">Signal</keyword>
<name>T2G8T8_MEGG1</name>
<feature type="signal peptide" evidence="1">
    <location>
        <begin position="1"/>
        <end position="37"/>
    </location>
</feature>